<protein>
    <submittedName>
        <fullName evidence="1">Uncharacterized protein</fullName>
    </submittedName>
</protein>
<dbReference type="EMBL" id="CAJGYO010000014">
    <property type="protein sequence ID" value="CAD6267870.1"/>
    <property type="molecule type" value="Genomic_DNA"/>
</dbReference>
<comment type="caution">
    <text evidence="1">The sequence shown here is derived from an EMBL/GenBank/DDBJ whole genome shotgun (WGS) entry which is preliminary data.</text>
</comment>
<keyword evidence="2" id="KW-1185">Reference proteome</keyword>
<proteinExistence type="predicted"/>
<gene>
    <name evidence="1" type="ORF">NCGR_LOCUS51175</name>
</gene>
<accession>A0A811RD27</accession>
<sequence>MARLLIQSVCAVIPFLFLCLAYSLDEVDQMTRELRKKSKQPIPEDASGFERF</sequence>
<dbReference type="Proteomes" id="UP000604825">
    <property type="component" value="Unassembled WGS sequence"/>
</dbReference>
<reference evidence="1" key="1">
    <citation type="submission" date="2020-10" db="EMBL/GenBank/DDBJ databases">
        <authorList>
            <person name="Han B."/>
            <person name="Lu T."/>
            <person name="Zhao Q."/>
            <person name="Huang X."/>
            <person name="Zhao Y."/>
        </authorList>
    </citation>
    <scope>NUCLEOTIDE SEQUENCE</scope>
</reference>
<organism evidence="1 2">
    <name type="scientific">Miscanthus lutarioriparius</name>
    <dbReference type="NCBI Taxonomy" id="422564"/>
    <lineage>
        <taxon>Eukaryota</taxon>
        <taxon>Viridiplantae</taxon>
        <taxon>Streptophyta</taxon>
        <taxon>Embryophyta</taxon>
        <taxon>Tracheophyta</taxon>
        <taxon>Spermatophyta</taxon>
        <taxon>Magnoliopsida</taxon>
        <taxon>Liliopsida</taxon>
        <taxon>Poales</taxon>
        <taxon>Poaceae</taxon>
        <taxon>PACMAD clade</taxon>
        <taxon>Panicoideae</taxon>
        <taxon>Andropogonodae</taxon>
        <taxon>Andropogoneae</taxon>
        <taxon>Saccharinae</taxon>
        <taxon>Miscanthus</taxon>
    </lineage>
</organism>
<name>A0A811RD27_9POAL</name>
<evidence type="ECO:0000313" key="1">
    <source>
        <dbReference type="EMBL" id="CAD6267870.1"/>
    </source>
</evidence>
<dbReference type="AlphaFoldDB" id="A0A811RD27"/>
<evidence type="ECO:0000313" key="2">
    <source>
        <dbReference type="Proteomes" id="UP000604825"/>
    </source>
</evidence>